<dbReference type="PATRIC" id="fig|287.2965.peg.5293"/>
<organism evidence="1">
    <name type="scientific">Pseudomonas aeruginosa</name>
    <dbReference type="NCBI Taxonomy" id="287"/>
    <lineage>
        <taxon>Bacteria</taxon>
        <taxon>Pseudomonadati</taxon>
        <taxon>Pseudomonadota</taxon>
        <taxon>Gammaproteobacteria</taxon>
        <taxon>Pseudomonadales</taxon>
        <taxon>Pseudomonadaceae</taxon>
        <taxon>Pseudomonas</taxon>
    </lineage>
</organism>
<dbReference type="AlphaFoldDB" id="A0A0P0AID7"/>
<dbReference type="RefSeq" id="WP_019726719.1">
    <property type="nucleotide sequence ID" value="NZ_CBDDSE010000001.1"/>
</dbReference>
<proteinExistence type="predicted"/>
<accession>A0A0P0AID7</accession>
<dbReference type="EMBL" id="KT454971">
    <property type="protein sequence ID" value="ALI58991.1"/>
    <property type="molecule type" value="Genomic_DNA"/>
</dbReference>
<reference evidence="1" key="1">
    <citation type="submission" date="2015-08" db="EMBL/GenBank/DDBJ databases">
        <title>Pseudomonas aeruginosa strain CCBH4851 chromosome region.</title>
        <authorList>
            <person name="Silveira M.C."/>
            <person name="Carvalho-Assef A.P.D."/>
            <person name="Albano R.M."/>
        </authorList>
    </citation>
    <scope>NUCLEOTIDE SEQUENCE</scope>
    <source>
        <strain evidence="1">CCBH4851</strain>
    </source>
</reference>
<sequence length="85" mass="8754">MFENVASCTARILYSLIMGLGVLLFAWTCLANLPLWGAALAFCLGLPLLALVATPIAAGGSLLVGVTAGLVATGFAFLRRPRCDG</sequence>
<gene>
    <name evidence="1" type="ORF">CCBH4851_00288</name>
</gene>
<name>A0A0P0AID7_PSEAI</name>
<evidence type="ECO:0000313" key="1">
    <source>
        <dbReference type="EMBL" id="ALI58991.1"/>
    </source>
</evidence>
<protein>
    <submittedName>
        <fullName evidence="1">Uncharacterized protein</fullName>
    </submittedName>
</protein>